<organism evidence="2">
    <name type="scientific">freshwater metagenome</name>
    <dbReference type="NCBI Taxonomy" id="449393"/>
    <lineage>
        <taxon>unclassified sequences</taxon>
        <taxon>metagenomes</taxon>
        <taxon>ecological metagenomes</taxon>
    </lineage>
</organism>
<protein>
    <submittedName>
        <fullName evidence="2">Unannotated protein</fullName>
    </submittedName>
</protein>
<dbReference type="EMBL" id="CAEZSR010000070">
    <property type="protein sequence ID" value="CAB4564078.1"/>
    <property type="molecule type" value="Genomic_DNA"/>
</dbReference>
<proteinExistence type="predicted"/>
<reference evidence="2" key="1">
    <citation type="submission" date="2020-05" db="EMBL/GenBank/DDBJ databases">
        <authorList>
            <person name="Chiriac C."/>
            <person name="Salcher M."/>
            <person name="Ghai R."/>
            <person name="Kavagutti S V."/>
        </authorList>
    </citation>
    <scope>NUCLEOTIDE SEQUENCE</scope>
</reference>
<dbReference type="AlphaFoldDB" id="A0A6J6DSN0"/>
<evidence type="ECO:0000313" key="2">
    <source>
        <dbReference type="EMBL" id="CAB4564078.1"/>
    </source>
</evidence>
<feature type="region of interest" description="Disordered" evidence="1">
    <location>
        <begin position="1"/>
        <end position="32"/>
    </location>
</feature>
<gene>
    <name evidence="2" type="ORF">UFOPK1493_01976</name>
</gene>
<accession>A0A6J6DSN0</accession>
<evidence type="ECO:0000256" key="1">
    <source>
        <dbReference type="SAM" id="MobiDB-lite"/>
    </source>
</evidence>
<name>A0A6J6DSN0_9ZZZZ</name>
<sequence>MAVRPAPEPSGGLGGEQIERGRGEAVEGGEGGEAVEAVEAGDAHTWWWFADDHELRLPEPRLAGGLVSSGDGHHVRTLTGTTVVRDLVVDPARLVPGASVDRAFVTTRPGRTERFLIEAPCGTWPAHLGVDALVERSVIRSAAAPRAGG</sequence>